<dbReference type="GO" id="GO:0003677">
    <property type="term" value="F:DNA binding"/>
    <property type="evidence" value="ECO:0007669"/>
    <property type="project" value="UniProtKB-KW"/>
</dbReference>
<dbReference type="PANTHER" id="PTHR31313">
    <property type="entry name" value="TY1 ENHANCER ACTIVATOR"/>
    <property type="match status" value="1"/>
</dbReference>
<dbReference type="InterPro" id="IPR001138">
    <property type="entry name" value="Zn2Cys6_DnaBD"/>
</dbReference>
<organism evidence="9 10">
    <name type="scientific">Glomus cerebriforme</name>
    <dbReference type="NCBI Taxonomy" id="658196"/>
    <lineage>
        <taxon>Eukaryota</taxon>
        <taxon>Fungi</taxon>
        <taxon>Fungi incertae sedis</taxon>
        <taxon>Mucoromycota</taxon>
        <taxon>Glomeromycotina</taxon>
        <taxon>Glomeromycetes</taxon>
        <taxon>Glomerales</taxon>
        <taxon>Glomeraceae</taxon>
        <taxon>Glomus</taxon>
    </lineage>
</organism>
<evidence type="ECO:0000256" key="7">
    <source>
        <dbReference type="ARBA" id="ARBA00023242"/>
    </source>
</evidence>
<dbReference type="EMBL" id="QKYT01000297">
    <property type="protein sequence ID" value="RIA87712.1"/>
    <property type="molecule type" value="Genomic_DNA"/>
</dbReference>
<keyword evidence="10" id="KW-1185">Reference proteome</keyword>
<dbReference type="PROSITE" id="PS50048">
    <property type="entry name" value="ZN2_CY6_FUNGAL_2"/>
    <property type="match status" value="1"/>
</dbReference>
<evidence type="ECO:0000256" key="1">
    <source>
        <dbReference type="ARBA" id="ARBA00004123"/>
    </source>
</evidence>
<gene>
    <name evidence="9" type="ORF">C1645_273144</name>
</gene>
<evidence type="ECO:0000256" key="4">
    <source>
        <dbReference type="ARBA" id="ARBA00023015"/>
    </source>
</evidence>
<dbReference type="CDD" id="cd00067">
    <property type="entry name" value="GAL4"/>
    <property type="match status" value="1"/>
</dbReference>
<dbReference type="Pfam" id="PF00172">
    <property type="entry name" value="Zn_clus"/>
    <property type="match status" value="1"/>
</dbReference>
<evidence type="ECO:0000256" key="5">
    <source>
        <dbReference type="ARBA" id="ARBA00023125"/>
    </source>
</evidence>
<dbReference type="SUPFAM" id="SSF57701">
    <property type="entry name" value="Zn2/Cys6 DNA-binding domain"/>
    <property type="match status" value="1"/>
</dbReference>
<keyword evidence="5" id="KW-0238">DNA-binding</keyword>
<dbReference type="GO" id="GO:0000981">
    <property type="term" value="F:DNA-binding transcription factor activity, RNA polymerase II-specific"/>
    <property type="evidence" value="ECO:0007669"/>
    <property type="project" value="InterPro"/>
</dbReference>
<keyword evidence="2" id="KW-0479">Metal-binding</keyword>
<dbReference type="AlphaFoldDB" id="A0A397SPT7"/>
<name>A0A397SPT7_9GLOM</name>
<keyword evidence="3" id="KW-0862">Zinc</keyword>
<dbReference type="InterPro" id="IPR051615">
    <property type="entry name" value="Transcr_Regulatory_Elem"/>
</dbReference>
<reference evidence="9 10" key="1">
    <citation type="submission" date="2018-06" db="EMBL/GenBank/DDBJ databases">
        <title>Comparative genomics reveals the genomic features of Rhizophagus irregularis, R. cerebriforme, R. diaphanum and Gigaspora rosea, and their symbiotic lifestyle signature.</title>
        <authorList>
            <person name="Morin E."/>
            <person name="San Clemente H."/>
            <person name="Chen E.C.H."/>
            <person name="De La Providencia I."/>
            <person name="Hainaut M."/>
            <person name="Kuo A."/>
            <person name="Kohler A."/>
            <person name="Murat C."/>
            <person name="Tang N."/>
            <person name="Roy S."/>
            <person name="Loubradou J."/>
            <person name="Henrissat B."/>
            <person name="Grigoriev I.V."/>
            <person name="Corradi N."/>
            <person name="Roux C."/>
            <person name="Martin F.M."/>
        </authorList>
    </citation>
    <scope>NUCLEOTIDE SEQUENCE [LARGE SCALE GENOMIC DNA]</scope>
    <source>
        <strain evidence="9 10">DAOM 227022</strain>
    </source>
</reference>
<dbReference type="Gene3D" id="4.10.240.10">
    <property type="entry name" value="Zn(2)-C6 fungal-type DNA-binding domain"/>
    <property type="match status" value="1"/>
</dbReference>
<keyword evidence="7" id="KW-0539">Nucleus</keyword>
<dbReference type="CDD" id="cd12148">
    <property type="entry name" value="fungal_TF_MHR"/>
    <property type="match status" value="1"/>
</dbReference>
<dbReference type="GO" id="GO:0005634">
    <property type="term" value="C:nucleus"/>
    <property type="evidence" value="ECO:0007669"/>
    <property type="project" value="UniProtKB-SubCell"/>
</dbReference>
<evidence type="ECO:0000256" key="6">
    <source>
        <dbReference type="ARBA" id="ARBA00023163"/>
    </source>
</evidence>
<evidence type="ECO:0000313" key="10">
    <source>
        <dbReference type="Proteomes" id="UP000265703"/>
    </source>
</evidence>
<feature type="domain" description="Zn(2)-C6 fungal-type" evidence="8">
    <location>
        <begin position="20"/>
        <end position="50"/>
    </location>
</feature>
<dbReference type="GO" id="GO:0008270">
    <property type="term" value="F:zinc ion binding"/>
    <property type="evidence" value="ECO:0007669"/>
    <property type="project" value="InterPro"/>
</dbReference>
<dbReference type="Proteomes" id="UP000265703">
    <property type="component" value="Unassembled WGS sequence"/>
</dbReference>
<dbReference type="SMART" id="SM00066">
    <property type="entry name" value="GAL4"/>
    <property type="match status" value="1"/>
</dbReference>
<proteinExistence type="predicted"/>
<comment type="subcellular location">
    <subcellularLocation>
        <location evidence="1">Nucleus</location>
    </subcellularLocation>
</comment>
<protein>
    <recommendedName>
        <fullName evidence="8">Zn(2)-C6 fungal-type domain-containing protein</fullName>
    </recommendedName>
</protein>
<dbReference type="PANTHER" id="PTHR31313:SF81">
    <property type="entry name" value="TY1 ENHANCER ACTIVATOR"/>
    <property type="match status" value="1"/>
</dbReference>
<evidence type="ECO:0000256" key="3">
    <source>
        <dbReference type="ARBA" id="ARBA00022833"/>
    </source>
</evidence>
<comment type="caution">
    <text evidence="9">The sequence shown here is derived from an EMBL/GenBank/DDBJ whole genome shotgun (WGS) entry which is preliminary data.</text>
</comment>
<accession>A0A397SPT7</accession>
<keyword evidence="6" id="KW-0804">Transcription</keyword>
<dbReference type="InterPro" id="IPR036864">
    <property type="entry name" value="Zn2-C6_fun-type_DNA-bd_sf"/>
</dbReference>
<dbReference type="PROSITE" id="PS00463">
    <property type="entry name" value="ZN2_CY6_FUNGAL_1"/>
    <property type="match status" value="1"/>
</dbReference>
<evidence type="ECO:0000313" key="9">
    <source>
        <dbReference type="EMBL" id="RIA87712.1"/>
    </source>
</evidence>
<evidence type="ECO:0000256" key="2">
    <source>
        <dbReference type="ARBA" id="ARBA00022723"/>
    </source>
</evidence>
<sequence length="354" mass="40782">MTTTYLRPLTNPKRVKLVSTCDVCKNRKVKCDKERPECGTCKKTNRKCSYTYAALTESIRDKQSGFKSQADSNFLINKLNYLQNIQFGQLYDESSYLRTVSKGFGVDINDNQNIAGMLAMPMTSMPTNVNNYNGFDGTSIMTTEVLQNSSNVASSVQRNVEQCQYDPTYFLNFADFTTLMQEQNLYQPQSAEIMQPQQTQQYQQNQQIEYTNQEITFDDTMMDELASNVGNLRLYEYESTRYIGEGSLLLLDGGNNEEMIIPEMQPDLSQIDDSLKILPNTDTIEQLIGLYFKHLHRYFPALRQQTVWNSLRDLNKPQHLLLLNCIFFTASPFHEDPNKKDGRIYFDRAEGIVL</sequence>
<dbReference type="OrthoDB" id="4161332at2759"/>
<evidence type="ECO:0000259" key="8">
    <source>
        <dbReference type="PROSITE" id="PS50048"/>
    </source>
</evidence>
<keyword evidence="4" id="KW-0805">Transcription regulation</keyword>